<dbReference type="RefSeq" id="WP_097078796.1">
    <property type="nucleotide sequence ID" value="NZ_BAABHT010000001.1"/>
</dbReference>
<evidence type="ECO:0000313" key="2">
    <source>
        <dbReference type="EMBL" id="SNX44555.1"/>
    </source>
</evidence>
<keyword evidence="1" id="KW-1133">Transmembrane helix</keyword>
<dbReference type="Pfam" id="PF07963">
    <property type="entry name" value="N_methyl"/>
    <property type="match status" value="1"/>
</dbReference>
<keyword evidence="1" id="KW-0472">Membrane</keyword>
<keyword evidence="1" id="KW-0812">Transmembrane</keyword>
<evidence type="ECO:0000313" key="3">
    <source>
        <dbReference type="Proteomes" id="UP000219042"/>
    </source>
</evidence>
<reference evidence="3" key="1">
    <citation type="submission" date="2016-09" db="EMBL/GenBank/DDBJ databases">
        <authorList>
            <person name="Varghese N."/>
            <person name="Submissions S."/>
        </authorList>
    </citation>
    <scope>NUCLEOTIDE SEQUENCE [LARGE SCALE GENOMIC DNA]</scope>
    <source>
        <strain evidence="3">ANC 4466</strain>
    </source>
</reference>
<accession>A0A240E9G7</accession>
<name>A0A240E9G7_9GAMM</name>
<organism evidence="2 3">
    <name type="scientific">Acinetobacter puyangensis</name>
    <dbReference type="NCBI Taxonomy" id="1096779"/>
    <lineage>
        <taxon>Bacteria</taxon>
        <taxon>Pseudomonadati</taxon>
        <taxon>Pseudomonadota</taxon>
        <taxon>Gammaproteobacteria</taxon>
        <taxon>Moraxellales</taxon>
        <taxon>Moraxellaceae</taxon>
        <taxon>Acinetobacter</taxon>
    </lineage>
</organism>
<feature type="transmembrane region" description="Helical" evidence="1">
    <location>
        <begin position="7"/>
        <end position="30"/>
    </location>
</feature>
<dbReference type="Proteomes" id="UP000219042">
    <property type="component" value="Unassembled WGS sequence"/>
</dbReference>
<sequence length="216" mass="22745">MNKQKGVTLISLLIGLLIAMLCMVAVLSIYRTVVYVGADSRIAATHDTQLQNGLTTAQMLLQNAGFGLDPTVRNVATTSISLNSTTINALVWKELDAIGGTAHCYGLADIAVSAERQLVLLKGTGCQSSGTVTYNVTAWSVERTLAHLHDYSADKTNLAQIGFSGATASTTTDKACTPYGEGEINTVKHPNVTISAKTSTNQTVNITVCLVNIVVA</sequence>
<gene>
    <name evidence="2" type="ORF">SAMN05421731_103293</name>
</gene>
<keyword evidence="3" id="KW-1185">Reference proteome</keyword>
<dbReference type="OrthoDB" id="6692539at2"/>
<protein>
    <submittedName>
        <fullName evidence="2">Uncharacterized protein</fullName>
    </submittedName>
</protein>
<dbReference type="AlphaFoldDB" id="A0A240E9G7"/>
<dbReference type="InterPro" id="IPR012902">
    <property type="entry name" value="N_methyl_site"/>
</dbReference>
<proteinExistence type="predicted"/>
<dbReference type="EMBL" id="OANT01000003">
    <property type="protein sequence ID" value="SNX44555.1"/>
    <property type="molecule type" value="Genomic_DNA"/>
</dbReference>
<evidence type="ECO:0000256" key="1">
    <source>
        <dbReference type="SAM" id="Phobius"/>
    </source>
</evidence>